<dbReference type="Gene3D" id="3.30.2130.10">
    <property type="entry name" value="VC0802-like"/>
    <property type="match status" value="1"/>
</dbReference>
<sequence>MRSKYGVKQISVFLENRKGRLLEVTEALTEANINIR</sequence>
<dbReference type="AlphaFoldDB" id="A0A7V2SUY8"/>
<reference evidence="2" key="1">
    <citation type="journal article" date="2020" name="mSystems">
        <title>Genome- and Community-Level Interaction Insights into Carbon Utilization and Element Cycling Functions of Hydrothermarchaeota in Hydrothermal Sediment.</title>
        <authorList>
            <person name="Zhou Z."/>
            <person name="Liu Y."/>
            <person name="Xu W."/>
            <person name="Pan J."/>
            <person name="Luo Z.H."/>
            <person name="Li M."/>
        </authorList>
    </citation>
    <scope>NUCLEOTIDE SEQUENCE [LARGE SCALE GENOMIC DNA]</scope>
    <source>
        <strain evidence="2">HyVt-503</strain>
    </source>
</reference>
<gene>
    <name evidence="2" type="ORF">ENJ63_00700</name>
</gene>
<organism evidence="2">
    <name type="scientific">Dissulfuribacter thermophilus</name>
    <dbReference type="NCBI Taxonomy" id="1156395"/>
    <lineage>
        <taxon>Bacteria</taxon>
        <taxon>Pseudomonadati</taxon>
        <taxon>Thermodesulfobacteriota</taxon>
        <taxon>Dissulfuribacteria</taxon>
        <taxon>Dissulfuribacterales</taxon>
        <taxon>Dissulfuribacteraceae</taxon>
        <taxon>Dissulfuribacter</taxon>
    </lineage>
</organism>
<name>A0A7V2SUY8_9BACT</name>
<feature type="domain" description="ACT" evidence="1">
    <location>
        <begin position="9"/>
        <end position="36"/>
    </location>
</feature>
<proteinExistence type="predicted"/>
<dbReference type="InterPro" id="IPR045865">
    <property type="entry name" value="ACT-like_dom_sf"/>
</dbReference>
<evidence type="ECO:0000259" key="1">
    <source>
        <dbReference type="PROSITE" id="PS51671"/>
    </source>
</evidence>
<feature type="non-terminal residue" evidence="2">
    <location>
        <position position="36"/>
    </location>
</feature>
<protein>
    <submittedName>
        <fullName evidence="2">Acetolactate synthase</fullName>
    </submittedName>
</protein>
<comment type="caution">
    <text evidence="2">The sequence shown here is derived from an EMBL/GenBank/DDBJ whole genome shotgun (WGS) entry which is preliminary data.</text>
</comment>
<dbReference type="SUPFAM" id="SSF55021">
    <property type="entry name" value="ACT-like"/>
    <property type="match status" value="1"/>
</dbReference>
<dbReference type="InterPro" id="IPR002912">
    <property type="entry name" value="ACT_dom"/>
</dbReference>
<dbReference type="Pfam" id="PF01842">
    <property type="entry name" value="ACT"/>
    <property type="match status" value="1"/>
</dbReference>
<dbReference type="EMBL" id="DRND01000062">
    <property type="protein sequence ID" value="HFC46383.1"/>
    <property type="molecule type" value="Genomic_DNA"/>
</dbReference>
<dbReference type="PROSITE" id="PS51671">
    <property type="entry name" value="ACT"/>
    <property type="match status" value="1"/>
</dbReference>
<accession>A0A7V2SUY8</accession>
<evidence type="ECO:0000313" key="2">
    <source>
        <dbReference type="EMBL" id="HFC46383.1"/>
    </source>
</evidence>
<dbReference type="Proteomes" id="UP000885797">
    <property type="component" value="Unassembled WGS sequence"/>
</dbReference>